<evidence type="ECO:0000313" key="2">
    <source>
        <dbReference type="Proteomes" id="UP000257109"/>
    </source>
</evidence>
<proteinExistence type="predicted"/>
<dbReference type="OrthoDB" id="1425779at2759"/>
<keyword evidence="2" id="KW-1185">Reference proteome</keyword>
<evidence type="ECO:0000313" key="1">
    <source>
        <dbReference type="EMBL" id="RDX57924.1"/>
    </source>
</evidence>
<reference evidence="1" key="1">
    <citation type="submission" date="2018-05" db="EMBL/GenBank/DDBJ databases">
        <title>Draft genome of Mucuna pruriens seed.</title>
        <authorList>
            <person name="Nnadi N.E."/>
            <person name="Vos R."/>
            <person name="Hasami M.H."/>
            <person name="Devisetty U.K."/>
            <person name="Aguiy J.C."/>
        </authorList>
    </citation>
    <scope>NUCLEOTIDE SEQUENCE [LARGE SCALE GENOMIC DNA]</scope>
    <source>
        <strain evidence="1">JCA_2017</strain>
    </source>
</reference>
<organism evidence="1 2">
    <name type="scientific">Mucuna pruriens</name>
    <name type="common">Velvet bean</name>
    <name type="synonym">Dolichos pruriens</name>
    <dbReference type="NCBI Taxonomy" id="157652"/>
    <lineage>
        <taxon>Eukaryota</taxon>
        <taxon>Viridiplantae</taxon>
        <taxon>Streptophyta</taxon>
        <taxon>Embryophyta</taxon>
        <taxon>Tracheophyta</taxon>
        <taxon>Spermatophyta</taxon>
        <taxon>Magnoliopsida</taxon>
        <taxon>eudicotyledons</taxon>
        <taxon>Gunneridae</taxon>
        <taxon>Pentapetalae</taxon>
        <taxon>rosids</taxon>
        <taxon>fabids</taxon>
        <taxon>Fabales</taxon>
        <taxon>Fabaceae</taxon>
        <taxon>Papilionoideae</taxon>
        <taxon>50 kb inversion clade</taxon>
        <taxon>NPAAA clade</taxon>
        <taxon>indigoferoid/millettioid clade</taxon>
        <taxon>Phaseoleae</taxon>
        <taxon>Mucuna</taxon>
    </lineage>
</organism>
<sequence length="94" mass="10507">MASSQANLREIAVEGFALIDKLYGPTRMSTANDGRREGFWVVHQVPNGEMENPALKTKAQNRWVIHSSMVELHDLPLYIYKARSSAASWGGLFS</sequence>
<name>A0A371DZH3_MUCPR</name>
<protein>
    <submittedName>
        <fullName evidence="1">Uncharacterized protein</fullName>
    </submittedName>
</protein>
<dbReference type="Proteomes" id="UP000257109">
    <property type="component" value="Unassembled WGS sequence"/>
</dbReference>
<gene>
    <name evidence="1" type="ORF">CR513_62798</name>
</gene>
<feature type="non-terminal residue" evidence="1">
    <location>
        <position position="1"/>
    </location>
</feature>
<accession>A0A371DZH3</accession>
<dbReference type="EMBL" id="QJKJ01018028">
    <property type="protein sequence ID" value="RDX57924.1"/>
    <property type="molecule type" value="Genomic_DNA"/>
</dbReference>
<comment type="caution">
    <text evidence="1">The sequence shown here is derived from an EMBL/GenBank/DDBJ whole genome shotgun (WGS) entry which is preliminary data.</text>
</comment>
<dbReference type="AlphaFoldDB" id="A0A371DZH3"/>